<feature type="compositionally biased region" description="Acidic residues" evidence="5">
    <location>
        <begin position="793"/>
        <end position="803"/>
    </location>
</feature>
<feature type="region of interest" description="Disordered" evidence="5">
    <location>
        <begin position="325"/>
        <end position="352"/>
    </location>
</feature>
<dbReference type="InterPro" id="IPR000571">
    <property type="entry name" value="Znf_CCCH"/>
</dbReference>
<feature type="compositionally biased region" description="Polar residues" evidence="5">
    <location>
        <begin position="325"/>
        <end position="348"/>
    </location>
</feature>
<feature type="region of interest" description="Disordered" evidence="5">
    <location>
        <begin position="1050"/>
        <end position="1069"/>
    </location>
</feature>
<proteinExistence type="predicted"/>
<dbReference type="PANTHER" id="PTHR14312:SF1">
    <property type="entry name" value="BASIC-LEUCINE ZIPPER TRANSCRIPTION FACTOR A"/>
    <property type="match status" value="1"/>
</dbReference>
<feature type="zinc finger region" description="C3H1-type" evidence="4">
    <location>
        <begin position="1071"/>
        <end position="1096"/>
    </location>
</feature>
<protein>
    <recommendedName>
        <fullName evidence="6">C3H1-type domain-containing protein</fullName>
    </recommendedName>
</protein>
<evidence type="ECO:0000256" key="3">
    <source>
        <dbReference type="ARBA" id="ARBA00022833"/>
    </source>
</evidence>
<dbReference type="GO" id="GO:0010468">
    <property type="term" value="P:regulation of gene expression"/>
    <property type="evidence" value="ECO:0007669"/>
    <property type="project" value="TreeGrafter"/>
</dbReference>
<dbReference type="GeneID" id="96007883"/>
<dbReference type="GO" id="GO:0043565">
    <property type="term" value="F:sequence-specific DNA binding"/>
    <property type="evidence" value="ECO:0007669"/>
    <property type="project" value="TreeGrafter"/>
</dbReference>
<evidence type="ECO:0000313" key="8">
    <source>
        <dbReference type="Proteomes" id="UP000803884"/>
    </source>
</evidence>
<dbReference type="Proteomes" id="UP000803884">
    <property type="component" value="Unassembled WGS sequence"/>
</dbReference>
<reference evidence="7 8" key="1">
    <citation type="journal article" date="2020" name="Microbiol. Resour. Announc.">
        <title>Draft Genome Sequence of a Cladosporium Species Isolated from the Mesophotic Ascidian Didemnum maculosum.</title>
        <authorList>
            <person name="Gioti A."/>
            <person name="Siaperas R."/>
            <person name="Nikolaivits E."/>
            <person name="Le Goff G."/>
            <person name="Ouazzani J."/>
            <person name="Kotoulas G."/>
            <person name="Topakas E."/>
        </authorList>
    </citation>
    <scope>NUCLEOTIDE SEQUENCE [LARGE SCALE GENOMIC DNA]</scope>
    <source>
        <strain evidence="7 8">TM138-S3</strain>
    </source>
</reference>
<evidence type="ECO:0000256" key="2">
    <source>
        <dbReference type="ARBA" id="ARBA00022771"/>
    </source>
</evidence>
<sequence>MDQMHNDGLVNANVFGDGQHIPYDDNMFPAGDDHSHFNDASWGVNASTYQQPVSRAASAHAVPSWPQHASHVSASNTPTNFHGQSSVYARPPLHSPASFAQNHTYPGFGSANFNNFNQPHSYAQALPQENINQAFQQYNPQPTNSTSITPQPLVSAAQQVVDPADRSQSAFNYPILPQQQQQQPAQQPSQQPSQQPTQQQSQQPSQQPTQQALQQPSQQPSQQTPTGPVASITLAQPTTGHQTLARAIPASQQHGRFTIIDLPQLVRDTNSERFAAFATIGRRAQDFPVNRSTALPPYVKRNSRNELKRLARNDPKIMARLSAKNSLLGRSSAGSPRSTNAASPTLKSAQLGENIKYESESESEFESDNVSLYSDEEDDLAGAPLPAKKPEDAKGAVEYDTIKALWRNKRKTTDATSIRKGLGDFWAIVKTIRDRWKTDIKAVEEAEEKKRVGDLALLKSRVKDQRDMLEVAFRAALKHGFRSIIELFSENAPFLYLCYQFLLDRFKAEDLNGQVSRMILEILSITTTITDEKLDRTFLGKVLPRYARNGDGKTKFYAKKILEGSASNSKGKQTKPDTESTAGVKRSSSTAGNATAPAPAKKPAVTASTSNGNGAASKTAATVKKPADATKPGTTAAPAATAKTKTVQAKPSNFFAGLQSVGKKPGTANGDKPAAKPATQRPSAAAPAKPAFNLAETLANLAKPKEEVKKPEPKPDTSKDNESPERKAKRVARLARGATGVRWKDAQDLVEIRFFSHDPAEELDHDASQMRDVKDVGGEGRMLKQHADMMDVDEDDDSAEDDNNSNFVTFTPPSEVDFSTVDQEDRDRQYAPYGGGKLQPDSPERKIREQYERDNLIVIYSDASEIPPNPREPADPYNGEEAGPCMEFGAPPDHYFRRANHRRPAKMPAPANAAPAPAPIAPIAGLDLGALFAAAQQAPQPAQPAQPAAPPLSYTDYLAQFHPEAAAAPPPQPQQHFPGFPQAPIFPQPQLQPQQQQAAPARPNGEPDIAAILAALNAANMNNAAAPAQPAAPAPVPFAFQPGFANMFGNAGYQQQPQQQGNAGGDKPHPNYKTKVCKYWQEGKCKKGDECTYLHK</sequence>
<evidence type="ECO:0000313" key="7">
    <source>
        <dbReference type="EMBL" id="KAL1585143.1"/>
    </source>
</evidence>
<dbReference type="GO" id="GO:0008270">
    <property type="term" value="F:zinc ion binding"/>
    <property type="evidence" value="ECO:0007669"/>
    <property type="project" value="UniProtKB-KW"/>
</dbReference>
<evidence type="ECO:0000259" key="6">
    <source>
        <dbReference type="PROSITE" id="PS50103"/>
    </source>
</evidence>
<feature type="compositionally biased region" description="Low complexity" evidence="5">
    <location>
        <begin position="178"/>
        <end position="226"/>
    </location>
</feature>
<feature type="domain" description="C3H1-type" evidence="6">
    <location>
        <begin position="1071"/>
        <end position="1096"/>
    </location>
</feature>
<feature type="region of interest" description="Disordered" evidence="5">
    <location>
        <begin position="793"/>
        <end position="845"/>
    </location>
</feature>
<dbReference type="PANTHER" id="PTHR14312">
    <property type="entry name" value="CREB/ATF BZIP TRANSCRIPTION FACTOR"/>
    <property type="match status" value="1"/>
</dbReference>
<dbReference type="SMART" id="SM00356">
    <property type="entry name" value="ZnF_C3H1"/>
    <property type="match status" value="1"/>
</dbReference>
<feature type="region of interest" description="Disordered" evidence="5">
    <location>
        <begin position="965"/>
        <end position="1005"/>
    </location>
</feature>
<feature type="compositionally biased region" description="Polar residues" evidence="5">
    <location>
        <begin position="610"/>
        <end position="620"/>
    </location>
</feature>
<dbReference type="GO" id="GO:0005634">
    <property type="term" value="C:nucleus"/>
    <property type="evidence" value="ECO:0007669"/>
    <property type="project" value="TreeGrafter"/>
</dbReference>
<dbReference type="PROSITE" id="PS50103">
    <property type="entry name" value="ZF_C3H1"/>
    <property type="match status" value="1"/>
</dbReference>
<dbReference type="InterPro" id="IPR036855">
    <property type="entry name" value="Znf_CCCH_sf"/>
</dbReference>
<dbReference type="RefSeq" id="XP_069228249.1">
    <property type="nucleotide sequence ID" value="XM_069375045.1"/>
</dbReference>
<keyword evidence="1 4" id="KW-0479">Metal-binding</keyword>
<name>A0AB34KJ82_9PEZI</name>
<dbReference type="Gene3D" id="4.10.1000.10">
    <property type="entry name" value="Zinc finger, CCCH-type"/>
    <property type="match status" value="1"/>
</dbReference>
<accession>A0AB34KJ82</accession>
<feature type="compositionally biased region" description="Low complexity" evidence="5">
    <location>
        <begin position="1050"/>
        <end position="1061"/>
    </location>
</feature>
<evidence type="ECO:0000256" key="5">
    <source>
        <dbReference type="SAM" id="MobiDB-lite"/>
    </source>
</evidence>
<feature type="region of interest" description="Disordered" evidence="5">
    <location>
        <begin position="567"/>
        <end position="689"/>
    </location>
</feature>
<dbReference type="SUPFAM" id="SSF90229">
    <property type="entry name" value="CCCH zinc finger"/>
    <property type="match status" value="1"/>
</dbReference>
<feature type="compositionally biased region" description="Low complexity" evidence="5">
    <location>
        <begin position="974"/>
        <end position="1005"/>
    </location>
</feature>
<keyword evidence="8" id="KW-1185">Reference proteome</keyword>
<organism evidence="7 8">
    <name type="scientific">Cladosporium halotolerans</name>
    <dbReference type="NCBI Taxonomy" id="1052096"/>
    <lineage>
        <taxon>Eukaryota</taxon>
        <taxon>Fungi</taxon>
        <taxon>Dikarya</taxon>
        <taxon>Ascomycota</taxon>
        <taxon>Pezizomycotina</taxon>
        <taxon>Dothideomycetes</taxon>
        <taxon>Dothideomycetidae</taxon>
        <taxon>Cladosporiales</taxon>
        <taxon>Cladosporiaceae</taxon>
        <taxon>Cladosporium</taxon>
    </lineage>
</organism>
<feature type="region of interest" description="Disordered" evidence="5">
    <location>
        <begin position="701"/>
        <end position="739"/>
    </location>
</feature>
<feature type="compositionally biased region" description="Low complexity" evidence="5">
    <location>
        <begin position="587"/>
        <end position="609"/>
    </location>
</feature>
<gene>
    <name evidence="7" type="ORF">WHR41_06440</name>
</gene>
<dbReference type="AlphaFoldDB" id="A0AB34KJ82"/>
<keyword evidence="3 4" id="KW-0862">Zinc</keyword>
<dbReference type="EMBL" id="JAAQHG020000021">
    <property type="protein sequence ID" value="KAL1585143.1"/>
    <property type="molecule type" value="Genomic_DNA"/>
</dbReference>
<feature type="region of interest" description="Disordered" evidence="5">
    <location>
        <begin position="178"/>
        <end position="232"/>
    </location>
</feature>
<feature type="compositionally biased region" description="Basic and acidic residues" evidence="5">
    <location>
        <begin position="703"/>
        <end position="726"/>
    </location>
</feature>
<comment type="caution">
    <text evidence="7">The sequence shown here is derived from an EMBL/GenBank/DDBJ whole genome shotgun (WGS) entry which is preliminary data.</text>
</comment>
<evidence type="ECO:0000256" key="4">
    <source>
        <dbReference type="PROSITE-ProRule" id="PRU00723"/>
    </source>
</evidence>
<feature type="compositionally biased region" description="Polar residues" evidence="5">
    <location>
        <begin position="70"/>
        <end position="87"/>
    </location>
</feature>
<dbReference type="Pfam" id="PF18345">
    <property type="entry name" value="zf_CCCH_4"/>
    <property type="match status" value="1"/>
</dbReference>
<evidence type="ECO:0000256" key="1">
    <source>
        <dbReference type="ARBA" id="ARBA00022723"/>
    </source>
</evidence>
<feature type="region of interest" description="Disordered" evidence="5">
    <location>
        <begin position="64"/>
        <end position="95"/>
    </location>
</feature>
<feature type="compositionally biased region" description="Low complexity" evidence="5">
    <location>
        <begin position="629"/>
        <end position="651"/>
    </location>
</feature>
<keyword evidence="2 4" id="KW-0863">Zinc-finger</keyword>